<protein>
    <recommendedName>
        <fullName evidence="1">Glutamine amidotransferase domain-containing protein</fullName>
    </recommendedName>
</protein>
<feature type="domain" description="Glutamine amidotransferase" evidence="1">
    <location>
        <begin position="25"/>
        <end position="184"/>
    </location>
</feature>
<dbReference type="InterPro" id="IPR029062">
    <property type="entry name" value="Class_I_gatase-like"/>
</dbReference>
<reference evidence="2 3" key="1">
    <citation type="submission" date="2019-12" db="EMBL/GenBank/DDBJ databases">
        <title>Sporaefaciens musculi gen. nov., sp. nov., a novel bacterium isolated from the caecum of an obese mouse.</title>
        <authorList>
            <person name="Rasmussen T.S."/>
            <person name="Streidl T."/>
            <person name="Hitch T.C.A."/>
            <person name="Wortmann E."/>
            <person name="Deptula P."/>
            <person name="Hansen M."/>
            <person name="Nielsen D.S."/>
            <person name="Clavel T."/>
            <person name="Vogensen F.K."/>
        </authorList>
    </citation>
    <scope>NUCLEOTIDE SEQUENCE [LARGE SCALE GENOMIC DNA]</scope>
    <source>
        <strain evidence="2 3">WCA-9-b2</strain>
    </source>
</reference>
<organism evidence="2 3">
    <name type="scientific">Sporofaciens musculi</name>
    <dbReference type="NCBI Taxonomy" id="2681861"/>
    <lineage>
        <taxon>Bacteria</taxon>
        <taxon>Bacillati</taxon>
        <taxon>Bacillota</taxon>
        <taxon>Clostridia</taxon>
        <taxon>Lachnospirales</taxon>
        <taxon>Lachnospiraceae</taxon>
        <taxon>Sporofaciens</taxon>
    </lineage>
</organism>
<dbReference type="AlphaFoldDB" id="A0A7X3SIZ7"/>
<dbReference type="SUPFAM" id="SSF52317">
    <property type="entry name" value="Class I glutamine amidotransferase-like"/>
    <property type="match status" value="1"/>
</dbReference>
<keyword evidence="3" id="KW-1185">Reference proteome</keyword>
<dbReference type="GO" id="GO:0006598">
    <property type="term" value="P:polyamine catabolic process"/>
    <property type="evidence" value="ECO:0007669"/>
    <property type="project" value="TreeGrafter"/>
</dbReference>
<comment type="caution">
    <text evidence="2">The sequence shown here is derived from an EMBL/GenBank/DDBJ whole genome shotgun (WGS) entry which is preliminary data.</text>
</comment>
<dbReference type="Proteomes" id="UP000460412">
    <property type="component" value="Unassembled WGS sequence"/>
</dbReference>
<dbReference type="GO" id="GO:0005829">
    <property type="term" value="C:cytosol"/>
    <property type="evidence" value="ECO:0007669"/>
    <property type="project" value="TreeGrafter"/>
</dbReference>
<evidence type="ECO:0000313" key="3">
    <source>
        <dbReference type="Proteomes" id="UP000460412"/>
    </source>
</evidence>
<evidence type="ECO:0000259" key="1">
    <source>
        <dbReference type="Pfam" id="PF00117"/>
    </source>
</evidence>
<dbReference type="EMBL" id="WUQX01000001">
    <property type="protein sequence ID" value="MXP75864.1"/>
    <property type="molecule type" value="Genomic_DNA"/>
</dbReference>
<dbReference type="PANTHER" id="PTHR43235:SF1">
    <property type="entry name" value="GLUTAMINE AMIDOTRANSFERASE PB2B2.05-RELATED"/>
    <property type="match status" value="1"/>
</dbReference>
<dbReference type="InterPro" id="IPR017926">
    <property type="entry name" value="GATASE"/>
</dbReference>
<dbReference type="PANTHER" id="PTHR43235">
    <property type="entry name" value="GLUTAMINE AMIDOTRANSFERASE PB2B2.05-RELATED"/>
    <property type="match status" value="1"/>
</dbReference>
<gene>
    <name evidence="2" type="ORF">GN277_10865</name>
</gene>
<sequence>MRAVIYTQRVEIVDAYEERRDCADQRIADFIRECGFLPLPLPNKRELAAEMVSSIKPAGIILTGGNSLEKYGGNAPERDGMDRALIELGIRRRIPLYGFCRGMQSILDYFGNQLMEVKGHVAVRHLVYEGEKTYEVNSYHNQACVELERSCGLRSMSQAEDGVIEAVCHQCLPIVGTMWHPEREKEFAAQDIGRIKVLFRGRKNG</sequence>
<dbReference type="PROSITE" id="PS51273">
    <property type="entry name" value="GATASE_TYPE_1"/>
    <property type="match status" value="1"/>
</dbReference>
<name>A0A7X3SIZ7_9FIRM</name>
<dbReference type="InterPro" id="IPR044668">
    <property type="entry name" value="PuuD-like"/>
</dbReference>
<dbReference type="Pfam" id="PF00117">
    <property type="entry name" value="GATase"/>
    <property type="match status" value="1"/>
</dbReference>
<dbReference type="Gene3D" id="3.40.50.880">
    <property type="match status" value="1"/>
</dbReference>
<proteinExistence type="predicted"/>
<dbReference type="RefSeq" id="WP_159751051.1">
    <property type="nucleotide sequence ID" value="NZ_CASSPE010000258.1"/>
</dbReference>
<evidence type="ECO:0000313" key="2">
    <source>
        <dbReference type="EMBL" id="MXP75864.1"/>
    </source>
</evidence>
<dbReference type="GO" id="GO:0033969">
    <property type="term" value="F:gamma-glutamyl-gamma-aminobutyrate hydrolase activity"/>
    <property type="evidence" value="ECO:0007669"/>
    <property type="project" value="TreeGrafter"/>
</dbReference>
<accession>A0A7X3SIZ7</accession>